<protein>
    <submittedName>
        <fullName evidence="2">Esterase/lipase superfamily enzyme</fullName>
    </submittedName>
</protein>
<dbReference type="EMBL" id="JACIFU010000008">
    <property type="protein sequence ID" value="MBB4176114.1"/>
    <property type="molecule type" value="Genomic_DNA"/>
</dbReference>
<dbReference type="Pfam" id="PF05990">
    <property type="entry name" value="DUF900"/>
    <property type="match status" value="1"/>
</dbReference>
<dbReference type="AlphaFoldDB" id="A0A7W6MC09"/>
<accession>A0A7W6MC09</accession>
<dbReference type="InterPro" id="IPR029058">
    <property type="entry name" value="AB_hydrolase_fold"/>
</dbReference>
<dbReference type="Gene3D" id="3.40.50.1820">
    <property type="entry name" value="alpha/beta hydrolase"/>
    <property type="match status" value="1"/>
</dbReference>
<keyword evidence="1" id="KW-0732">Signal</keyword>
<gene>
    <name evidence="2" type="ORF">GGR93_003922</name>
</gene>
<proteinExistence type="predicted"/>
<dbReference type="PIRSF" id="PIRSF033909">
    <property type="entry name" value="UCP033909"/>
    <property type="match status" value="1"/>
</dbReference>
<keyword evidence="3" id="KW-1185">Reference proteome</keyword>
<dbReference type="InterPro" id="IPR014586">
    <property type="entry name" value="UCP033909"/>
</dbReference>
<dbReference type="SUPFAM" id="SSF53474">
    <property type="entry name" value="alpha/beta-Hydrolases"/>
    <property type="match status" value="1"/>
</dbReference>
<feature type="chain" id="PRO_5030742419" evidence="1">
    <location>
        <begin position="21"/>
        <end position="348"/>
    </location>
</feature>
<dbReference type="PANTHER" id="PTHR36513">
    <property type="entry name" value="ABC TRANSMEMBRANE TYPE-1 DOMAIN-CONTAINING PROTEIN"/>
    <property type="match status" value="1"/>
</dbReference>
<organism evidence="2 3">
    <name type="scientific">Sulfitobacter noctilucicola</name>
    <dbReference type="NCBI Taxonomy" id="1342301"/>
    <lineage>
        <taxon>Bacteria</taxon>
        <taxon>Pseudomonadati</taxon>
        <taxon>Pseudomonadota</taxon>
        <taxon>Alphaproteobacteria</taxon>
        <taxon>Rhodobacterales</taxon>
        <taxon>Roseobacteraceae</taxon>
        <taxon>Sulfitobacter</taxon>
    </lineage>
</organism>
<sequence>MRMIVRLLLVLLTVCTLASCAPRGVIAVAEPAPDSRLHDIWVASFRATVEPEAGQTLPPRPKAMTFERQRIAVPPTHQTGQIEWPKGLPEPAKNFVTADTAYYESIGAFSNAVRAADLTATGNTFLFVHGYNYTHGEAVYQMAQIAHDFEIPSPPVLFSWPSAARAAGYLYDRDSVLIARDQLEDLIVALTRSPDRKLIIMGHSMGTFLLMETLRQIEISGSVDIPAKVESLILVSPDIDGELFYTQAARLSKLPDPSLIIAAKQDKVLRLSAFLTGRTNRLGSETDRGAVGDLPITVVDASNLGTNGTNHSIALTSPTAITILKNLRRQSNDISKTVPSLVHLSELR</sequence>
<dbReference type="PROSITE" id="PS51257">
    <property type="entry name" value="PROKAR_LIPOPROTEIN"/>
    <property type="match status" value="1"/>
</dbReference>
<dbReference type="RefSeq" id="WP_025053758.1">
    <property type="nucleotide sequence ID" value="NZ_JASD01000001.1"/>
</dbReference>
<reference evidence="2 3" key="1">
    <citation type="submission" date="2020-08" db="EMBL/GenBank/DDBJ databases">
        <title>Genomic Encyclopedia of Type Strains, Phase IV (KMG-IV): sequencing the most valuable type-strain genomes for metagenomic binning, comparative biology and taxonomic classification.</title>
        <authorList>
            <person name="Goeker M."/>
        </authorList>
    </citation>
    <scope>NUCLEOTIDE SEQUENCE [LARGE SCALE GENOMIC DNA]</scope>
    <source>
        <strain evidence="2 3">DSM 101015</strain>
    </source>
</reference>
<name>A0A7W6MC09_9RHOB</name>
<evidence type="ECO:0000256" key="1">
    <source>
        <dbReference type="SAM" id="SignalP"/>
    </source>
</evidence>
<feature type="signal peptide" evidence="1">
    <location>
        <begin position="1"/>
        <end position="20"/>
    </location>
</feature>
<dbReference type="PANTHER" id="PTHR36513:SF1">
    <property type="entry name" value="TRANSMEMBRANE PROTEIN"/>
    <property type="match status" value="1"/>
</dbReference>
<evidence type="ECO:0000313" key="2">
    <source>
        <dbReference type="EMBL" id="MBB4176114.1"/>
    </source>
</evidence>
<dbReference type="Proteomes" id="UP000565745">
    <property type="component" value="Unassembled WGS sequence"/>
</dbReference>
<comment type="caution">
    <text evidence="2">The sequence shown here is derived from an EMBL/GenBank/DDBJ whole genome shotgun (WGS) entry which is preliminary data.</text>
</comment>
<dbReference type="InterPro" id="IPR010297">
    <property type="entry name" value="DUF900_hydrolase"/>
</dbReference>
<evidence type="ECO:0000313" key="3">
    <source>
        <dbReference type="Proteomes" id="UP000565745"/>
    </source>
</evidence>